<dbReference type="eggNOG" id="COG2812">
    <property type="taxonomic scope" value="Bacteria"/>
</dbReference>
<proteinExistence type="predicted"/>
<dbReference type="AlphaFoldDB" id="M7NRV4"/>
<evidence type="ECO:0000313" key="1">
    <source>
        <dbReference type="EMBL" id="EMR01214.1"/>
    </source>
</evidence>
<dbReference type="RefSeq" id="WP_009197047.1">
    <property type="nucleotide sequence ID" value="NZ_AODQ01000135.1"/>
</dbReference>
<keyword evidence="2" id="KW-1185">Reference proteome</keyword>
<organism evidence="1 2">
    <name type="scientific">Cesiribacter andamanensis AMV16</name>
    <dbReference type="NCBI Taxonomy" id="1279009"/>
    <lineage>
        <taxon>Bacteria</taxon>
        <taxon>Pseudomonadati</taxon>
        <taxon>Bacteroidota</taxon>
        <taxon>Cytophagia</taxon>
        <taxon>Cytophagales</taxon>
        <taxon>Cesiribacteraceae</taxon>
        <taxon>Cesiribacter</taxon>
    </lineage>
</organism>
<name>M7NRV4_9BACT</name>
<accession>M7NRV4</accession>
<protein>
    <submittedName>
        <fullName evidence="1">DNA polymerase III subunits gamma and tau</fullName>
    </submittedName>
</protein>
<sequence length="105" mass="11956">MQLKQSGSPIELLIANAGLELGEGASIQVVLNSSLQEEPFERLKPRLQQYLRQTLQNSQISLHPQVAEEAGPRKLYTNSEKFQHLLERYPLLQELKEKLGLEADF</sequence>
<reference evidence="1 2" key="1">
    <citation type="journal article" date="2013" name="Genome Announc.">
        <title>Draft Genome Sequence of Cesiribacter andamanensis Strain AMV16T, Isolated from a Soil Sample from a Mud Volcano in the Andaman Islands, India.</title>
        <authorList>
            <person name="Shivaji S."/>
            <person name="Ara S."/>
            <person name="Begum Z."/>
            <person name="Srinivas T.N."/>
            <person name="Singh A."/>
            <person name="Kumar Pinnaka A."/>
        </authorList>
    </citation>
    <scope>NUCLEOTIDE SEQUENCE [LARGE SCALE GENOMIC DNA]</scope>
    <source>
        <strain evidence="1 2">AMV16</strain>
    </source>
</reference>
<comment type="caution">
    <text evidence="1">The sequence shown here is derived from an EMBL/GenBank/DDBJ whole genome shotgun (WGS) entry which is preliminary data.</text>
</comment>
<dbReference type="OrthoDB" id="877403at2"/>
<evidence type="ECO:0000313" key="2">
    <source>
        <dbReference type="Proteomes" id="UP000011910"/>
    </source>
</evidence>
<gene>
    <name evidence="1" type="ORF">ADICEAN_03667</name>
</gene>
<dbReference type="Proteomes" id="UP000011910">
    <property type="component" value="Unassembled WGS sequence"/>
</dbReference>
<dbReference type="EMBL" id="AODQ01000135">
    <property type="protein sequence ID" value="EMR01214.1"/>
    <property type="molecule type" value="Genomic_DNA"/>
</dbReference>
<dbReference type="STRING" id="1279009.ADICEAN_03667"/>